<reference evidence="3 4" key="1">
    <citation type="submission" date="2016-07" db="EMBL/GenBank/DDBJ databases">
        <title>Pervasive Adenine N6-methylation of Active Genes in Fungi.</title>
        <authorList>
            <consortium name="DOE Joint Genome Institute"/>
            <person name="Mondo S.J."/>
            <person name="Dannebaum R.O."/>
            <person name="Kuo R.C."/>
            <person name="Labutti K."/>
            <person name="Haridas S."/>
            <person name="Kuo A."/>
            <person name="Salamov A."/>
            <person name="Ahrendt S.R."/>
            <person name="Lipzen A."/>
            <person name="Sullivan W."/>
            <person name="Andreopoulos W.B."/>
            <person name="Clum A."/>
            <person name="Lindquist E."/>
            <person name="Daum C."/>
            <person name="Ramamoorthy G.K."/>
            <person name="Gryganskyi A."/>
            <person name="Culley D."/>
            <person name="Magnuson J.K."/>
            <person name="James T.Y."/>
            <person name="O'Malley M.A."/>
            <person name="Stajich J.E."/>
            <person name="Spatafora J.W."/>
            <person name="Visel A."/>
            <person name="Grigoriev I.V."/>
        </authorList>
    </citation>
    <scope>NUCLEOTIDE SEQUENCE [LARGE SCALE GENOMIC DNA]</scope>
    <source>
        <strain evidence="3 4">CBS 931.73</strain>
    </source>
</reference>
<sequence>MKSWSTLICLTLFVLQAMLIFAAPISLPQSPAQTGAGNGDVKAMLRLVNKQRRLNGQAPLRLDNRLIRAAQKHTDYQARVDQMTHDEPGRPMSSRVSETGFKWSAVGENVAKGYGSIEAVMVGWMNSPGHRSNILNPSYTHLGSGYSANGNYWTQNFARKA</sequence>
<dbReference type="PANTHER" id="PTHR31157">
    <property type="entry name" value="SCP DOMAIN-CONTAINING PROTEIN"/>
    <property type="match status" value="1"/>
</dbReference>
<accession>A0A1Y1YAV0</accession>
<evidence type="ECO:0000256" key="1">
    <source>
        <dbReference type="SAM" id="SignalP"/>
    </source>
</evidence>
<keyword evidence="4" id="KW-1185">Reference proteome</keyword>
<evidence type="ECO:0000313" key="4">
    <source>
        <dbReference type="Proteomes" id="UP000193498"/>
    </source>
</evidence>
<name>A0A1Y1YAV0_9FUNG</name>
<keyword evidence="1" id="KW-0732">Signal</keyword>
<dbReference type="OrthoDB" id="568194at2759"/>
<feature type="signal peptide" evidence="1">
    <location>
        <begin position="1"/>
        <end position="22"/>
    </location>
</feature>
<dbReference type="PANTHER" id="PTHR31157:SF1">
    <property type="entry name" value="SCP DOMAIN-CONTAINING PROTEIN"/>
    <property type="match status" value="1"/>
</dbReference>
<dbReference type="Proteomes" id="UP000193498">
    <property type="component" value="Unassembled WGS sequence"/>
</dbReference>
<dbReference type="STRING" id="1314790.A0A1Y1YAV0"/>
<evidence type="ECO:0000313" key="3">
    <source>
        <dbReference type="EMBL" id="ORX95119.1"/>
    </source>
</evidence>
<dbReference type="SUPFAM" id="SSF55797">
    <property type="entry name" value="PR-1-like"/>
    <property type="match status" value="1"/>
</dbReference>
<dbReference type="InterPro" id="IPR035940">
    <property type="entry name" value="CAP_sf"/>
</dbReference>
<dbReference type="InterPro" id="IPR014044">
    <property type="entry name" value="CAP_dom"/>
</dbReference>
<dbReference type="Gene3D" id="3.40.33.10">
    <property type="entry name" value="CAP"/>
    <property type="match status" value="1"/>
</dbReference>
<organism evidence="3 4">
    <name type="scientific">Basidiobolus meristosporus CBS 931.73</name>
    <dbReference type="NCBI Taxonomy" id="1314790"/>
    <lineage>
        <taxon>Eukaryota</taxon>
        <taxon>Fungi</taxon>
        <taxon>Fungi incertae sedis</taxon>
        <taxon>Zoopagomycota</taxon>
        <taxon>Entomophthoromycotina</taxon>
        <taxon>Basidiobolomycetes</taxon>
        <taxon>Basidiobolales</taxon>
        <taxon>Basidiobolaceae</taxon>
        <taxon>Basidiobolus</taxon>
    </lineage>
</organism>
<dbReference type="AlphaFoldDB" id="A0A1Y1YAV0"/>
<proteinExistence type="predicted"/>
<dbReference type="Pfam" id="PF00188">
    <property type="entry name" value="CAP"/>
    <property type="match status" value="1"/>
</dbReference>
<comment type="caution">
    <text evidence="3">The sequence shown here is derived from an EMBL/GenBank/DDBJ whole genome shotgun (WGS) entry which is preliminary data.</text>
</comment>
<gene>
    <name evidence="3" type="ORF">K493DRAFT_315164</name>
</gene>
<feature type="domain" description="SCP" evidence="2">
    <location>
        <begin position="45"/>
        <end position="157"/>
    </location>
</feature>
<dbReference type="InParanoid" id="A0A1Y1YAV0"/>
<dbReference type="CDD" id="cd05379">
    <property type="entry name" value="CAP_bacterial"/>
    <property type="match status" value="1"/>
</dbReference>
<feature type="chain" id="PRO_5012169183" evidence="1">
    <location>
        <begin position="23"/>
        <end position="161"/>
    </location>
</feature>
<dbReference type="EMBL" id="MCFE01000185">
    <property type="protein sequence ID" value="ORX95119.1"/>
    <property type="molecule type" value="Genomic_DNA"/>
</dbReference>
<protein>
    <submittedName>
        <fullName evidence="3">SCP-domain-containing protein</fullName>
    </submittedName>
</protein>
<evidence type="ECO:0000259" key="2">
    <source>
        <dbReference type="Pfam" id="PF00188"/>
    </source>
</evidence>